<evidence type="ECO:0000313" key="2">
    <source>
        <dbReference type="Proteomes" id="UP001164250"/>
    </source>
</evidence>
<comment type="caution">
    <text evidence="1">The sequence shown here is derived from an EMBL/GenBank/DDBJ whole genome shotgun (WGS) entry which is preliminary data.</text>
</comment>
<evidence type="ECO:0000313" key="1">
    <source>
        <dbReference type="EMBL" id="KAJ0084188.1"/>
    </source>
</evidence>
<accession>A0ACC1ACU2</accession>
<keyword evidence="2" id="KW-1185">Reference proteome</keyword>
<sequence>MAIIVTQEDAIYIRLCQMDDLLFFTKKMSSGCNCGSSCSCGSDCKCGKYSDPSFSEMNTTETLIVGVAPVKMFSEGSEMNHGAENCGCGANCSCNPCKCGK</sequence>
<name>A0ACC1ACU2_9ROSI</name>
<organism evidence="1 2">
    <name type="scientific">Pistacia atlantica</name>
    <dbReference type="NCBI Taxonomy" id="434234"/>
    <lineage>
        <taxon>Eukaryota</taxon>
        <taxon>Viridiplantae</taxon>
        <taxon>Streptophyta</taxon>
        <taxon>Embryophyta</taxon>
        <taxon>Tracheophyta</taxon>
        <taxon>Spermatophyta</taxon>
        <taxon>Magnoliopsida</taxon>
        <taxon>eudicotyledons</taxon>
        <taxon>Gunneridae</taxon>
        <taxon>Pentapetalae</taxon>
        <taxon>rosids</taxon>
        <taxon>malvids</taxon>
        <taxon>Sapindales</taxon>
        <taxon>Anacardiaceae</taxon>
        <taxon>Pistacia</taxon>
    </lineage>
</organism>
<gene>
    <name evidence="1" type="ORF">Patl1_30913</name>
</gene>
<reference evidence="2" key="1">
    <citation type="journal article" date="2023" name="G3 (Bethesda)">
        <title>Genome assembly and association tests identify interacting loci associated with vigor, precocity, and sex in interspecific pistachio rootstocks.</title>
        <authorList>
            <person name="Palmer W."/>
            <person name="Jacygrad E."/>
            <person name="Sagayaradj S."/>
            <person name="Cavanaugh K."/>
            <person name="Han R."/>
            <person name="Bertier L."/>
            <person name="Beede B."/>
            <person name="Kafkas S."/>
            <person name="Golino D."/>
            <person name="Preece J."/>
            <person name="Michelmore R."/>
        </authorList>
    </citation>
    <scope>NUCLEOTIDE SEQUENCE [LARGE SCALE GENOMIC DNA]</scope>
</reference>
<proteinExistence type="predicted"/>
<dbReference type="Proteomes" id="UP001164250">
    <property type="component" value="Chromosome 11"/>
</dbReference>
<dbReference type="EMBL" id="CM047907">
    <property type="protein sequence ID" value="KAJ0084188.1"/>
    <property type="molecule type" value="Genomic_DNA"/>
</dbReference>
<protein>
    <submittedName>
        <fullName evidence="1">Uncharacterized protein</fullName>
    </submittedName>
</protein>